<dbReference type="PROSITE" id="PS00108">
    <property type="entry name" value="PROTEIN_KINASE_ST"/>
    <property type="match status" value="1"/>
</dbReference>
<dbReference type="FunFam" id="3.80.10.10:FF:001670">
    <property type="entry name" value="Putative leucine-rich repeat receptor-like protein kinase family protein"/>
    <property type="match status" value="1"/>
</dbReference>
<dbReference type="InterPro" id="IPR017441">
    <property type="entry name" value="Protein_kinase_ATP_BS"/>
</dbReference>
<dbReference type="InterPro" id="IPR013210">
    <property type="entry name" value="LRR_N_plant-typ"/>
</dbReference>
<keyword evidence="5" id="KW-0812">Transmembrane</keyword>
<dbReference type="Pfam" id="PF00069">
    <property type="entry name" value="Pkinase"/>
    <property type="match status" value="1"/>
</dbReference>
<keyword evidence="3" id="KW-0433">Leucine-rich repeat</keyword>
<dbReference type="GO" id="GO:0016020">
    <property type="term" value="C:membrane"/>
    <property type="evidence" value="ECO:0007669"/>
    <property type="project" value="UniProtKB-SubCell"/>
</dbReference>
<dbReference type="GO" id="GO:0005524">
    <property type="term" value="F:ATP binding"/>
    <property type="evidence" value="ECO:0007669"/>
    <property type="project" value="UniProtKB-UniRule"/>
</dbReference>
<dbReference type="PROSITE" id="PS51450">
    <property type="entry name" value="LRR"/>
    <property type="match status" value="1"/>
</dbReference>
<dbReference type="InterPro" id="IPR050647">
    <property type="entry name" value="Plant_LRR-RLKs"/>
</dbReference>
<keyword evidence="12" id="KW-0472">Membrane</keyword>
<dbReference type="InterPro" id="IPR032675">
    <property type="entry name" value="LRR_dom_sf"/>
</dbReference>
<dbReference type="Pfam" id="PF00560">
    <property type="entry name" value="LRR_1"/>
    <property type="match status" value="10"/>
</dbReference>
<dbReference type="Gene3D" id="3.80.10.10">
    <property type="entry name" value="Ribonuclease Inhibitor"/>
    <property type="match status" value="4"/>
</dbReference>
<dbReference type="FunFam" id="3.30.200.20:FF:000512">
    <property type="entry name" value="Receptor-like protein kinase HSL1"/>
    <property type="match status" value="1"/>
</dbReference>
<dbReference type="GO" id="GO:0004672">
    <property type="term" value="F:protein kinase activity"/>
    <property type="evidence" value="ECO:0007669"/>
    <property type="project" value="InterPro"/>
</dbReference>
<evidence type="ECO:0000256" key="2">
    <source>
        <dbReference type="ARBA" id="ARBA00008684"/>
    </source>
</evidence>
<dbReference type="FunFam" id="3.80.10.10:FF:000642">
    <property type="entry name" value="Leucine-rich receptor-like protein kinase family protein"/>
    <property type="match status" value="1"/>
</dbReference>
<organism evidence="14 15">
    <name type="scientific">Nelumbo nucifera</name>
    <name type="common">Sacred lotus</name>
    <dbReference type="NCBI Taxonomy" id="4432"/>
    <lineage>
        <taxon>Eukaryota</taxon>
        <taxon>Viridiplantae</taxon>
        <taxon>Streptophyta</taxon>
        <taxon>Embryophyta</taxon>
        <taxon>Tracheophyta</taxon>
        <taxon>Spermatophyta</taxon>
        <taxon>Magnoliopsida</taxon>
        <taxon>Proteales</taxon>
        <taxon>Nelumbonaceae</taxon>
        <taxon>Nelumbo</taxon>
    </lineage>
</organism>
<dbReference type="FunCoup" id="A0A1U8AM48">
    <property type="interactions" value="258"/>
</dbReference>
<evidence type="ECO:0000256" key="3">
    <source>
        <dbReference type="ARBA" id="ARBA00022614"/>
    </source>
</evidence>
<dbReference type="InterPro" id="IPR008271">
    <property type="entry name" value="Ser/Thr_kinase_AS"/>
</dbReference>
<dbReference type="InterPro" id="IPR000719">
    <property type="entry name" value="Prot_kinase_dom"/>
</dbReference>
<dbReference type="RefSeq" id="XP_010267130.1">
    <property type="nucleotide sequence ID" value="XM_010268828.2"/>
</dbReference>
<evidence type="ECO:0000313" key="15">
    <source>
        <dbReference type="RefSeq" id="XP_010267130.1"/>
    </source>
</evidence>
<accession>A0A1U8AM48</accession>
<evidence type="ECO:0000256" key="7">
    <source>
        <dbReference type="ARBA" id="ARBA00022737"/>
    </source>
</evidence>
<keyword evidence="11" id="KW-1133">Transmembrane helix</keyword>
<dbReference type="AlphaFoldDB" id="A0A1U8AM48"/>
<evidence type="ECO:0000256" key="8">
    <source>
        <dbReference type="ARBA" id="ARBA00022741"/>
    </source>
</evidence>
<dbReference type="OrthoDB" id="676979at2759"/>
<reference evidence="15" key="1">
    <citation type="submission" date="2025-08" db="UniProtKB">
        <authorList>
            <consortium name="RefSeq"/>
        </authorList>
    </citation>
    <scope>IDENTIFICATION</scope>
</reference>
<dbReference type="PANTHER" id="PTHR48056:SF29">
    <property type="entry name" value="RECEPTOR-LIKE PROTEIN KINASE HSL1"/>
    <property type="match status" value="1"/>
</dbReference>
<dbReference type="PANTHER" id="PTHR48056">
    <property type="entry name" value="LRR RECEPTOR-LIKE SERINE/THREONINE-PROTEIN KINASE-RELATED"/>
    <property type="match status" value="1"/>
</dbReference>
<comment type="similarity">
    <text evidence="2">Belongs to the protein kinase superfamily. Ser/Thr protein kinase family.</text>
</comment>
<evidence type="ECO:0000256" key="6">
    <source>
        <dbReference type="ARBA" id="ARBA00022729"/>
    </source>
</evidence>
<dbReference type="PROSITE" id="PS50011">
    <property type="entry name" value="PROTEIN_KINASE_DOM"/>
    <property type="match status" value="1"/>
</dbReference>
<evidence type="ECO:0000256" key="1">
    <source>
        <dbReference type="ARBA" id="ARBA00004479"/>
    </source>
</evidence>
<dbReference type="Gene3D" id="3.30.200.20">
    <property type="entry name" value="Phosphorylase Kinase, domain 1"/>
    <property type="match status" value="1"/>
</dbReference>
<gene>
    <name evidence="15" type="primary">LOC104604480</name>
</gene>
<evidence type="ECO:0000256" key="13">
    <source>
        <dbReference type="ARBA" id="ARBA00023180"/>
    </source>
</evidence>
<dbReference type="PROSITE" id="PS00107">
    <property type="entry name" value="PROTEIN_KINASE_ATP"/>
    <property type="match status" value="1"/>
</dbReference>
<dbReference type="InterPro" id="IPR001611">
    <property type="entry name" value="Leu-rich_rpt"/>
</dbReference>
<dbReference type="InterPro" id="IPR011009">
    <property type="entry name" value="Kinase-like_dom_sf"/>
</dbReference>
<keyword evidence="4" id="KW-0808">Transferase</keyword>
<dbReference type="GeneID" id="104604480"/>
<dbReference type="SMART" id="SM00220">
    <property type="entry name" value="S_TKc"/>
    <property type="match status" value="1"/>
</dbReference>
<dbReference type="FunFam" id="3.80.10.10:FF:000077">
    <property type="entry name" value="LRR receptor-like serine/threonine-protein kinase ERL1"/>
    <property type="match status" value="1"/>
</dbReference>
<dbReference type="InterPro" id="IPR003591">
    <property type="entry name" value="Leu-rich_rpt_typical-subtyp"/>
</dbReference>
<keyword evidence="13" id="KW-0325">Glycoprotein</keyword>
<dbReference type="SUPFAM" id="SSF52058">
    <property type="entry name" value="L domain-like"/>
    <property type="match status" value="1"/>
</dbReference>
<protein>
    <submittedName>
        <fullName evidence="15">Receptor-like protein kinase HSL1</fullName>
    </submittedName>
</protein>
<dbReference type="Pfam" id="PF13855">
    <property type="entry name" value="LRR_8"/>
    <property type="match status" value="1"/>
</dbReference>
<name>A0A1U8AM48_NELNU</name>
<proteinExistence type="inferred from homology"/>
<evidence type="ECO:0000256" key="4">
    <source>
        <dbReference type="ARBA" id="ARBA00022679"/>
    </source>
</evidence>
<evidence type="ECO:0000256" key="11">
    <source>
        <dbReference type="ARBA" id="ARBA00022989"/>
    </source>
</evidence>
<evidence type="ECO:0000256" key="12">
    <source>
        <dbReference type="ARBA" id="ARBA00023136"/>
    </source>
</evidence>
<keyword evidence="9" id="KW-0418">Kinase</keyword>
<dbReference type="Proteomes" id="UP000189703">
    <property type="component" value="Unplaced"/>
</dbReference>
<dbReference type="OMA" id="VKRIWNT"/>
<evidence type="ECO:0000313" key="14">
    <source>
        <dbReference type="Proteomes" id="UP000189703"/>
    </source>
</evidence>
<dbReference type="SMART" id="SM00369">
    <property type="entry name" value="LRR_TYP"/>
    <property type="match status" value="8"/>
</dbReference>
<dbReference type="FunFam" id="1.10.510.10:FF:000714">
    <property type="entry name" value="Kinase family with leucine-rich repeat domain-containing protein"/>
    <property type="match status" value="1"/>
</dbReference>
<keyword evidence="14" id="KW-1185">Reference proteome</keyword>
<keyword evidence="8" id="KW-0547">Nucleotide-binding</keyword>
<dbReference type="Gene3D" id="1.10.510.10">
    <property type="entry name" value="Transferase(Phosphotransferase) domain 1"/>
    <property type="match status" value="1"/>
</dbReference>
<sequence length="1045" mass="115868">MEPSHRALSLSLSMCRTIPTSFSFPISLPTLLLLHLFLSSLVLQGNSQSGIDELSILLKLKQHWGDQPPMNSWNSSLSPCNWTGISCVHGSVTKISFYNQNITGKIPPAICGLNNLTYLDLSYNYIPGEFPTLLYNCSKLQYLDLSQNYFVGTLPDDIHRLSSLSFLNLGANNFSGDIPSTIGRLSALKRLYLYQNLFNGTFPPDIGNLSNLEALEMAYNKFVPSRIPVQFTRLKKLTYLWMARTNLIGEIPVSIGDMAAIRWLDLSMNHLNGTIPTSLFLLKQLTNLYLYANRLSGEIPARVEALGLTDIDLSINNLTGPIPGDFGKLVSLTHLVLYYNRLSGEIPSSIARLPALNDIRLYNNSLSGVLPPELGLYSKLERIEVAKNRLSGKLPENLCAGGMLRGVVVFSNSLSGEVPASLGNCSSLTTVQLYNNGFSGEIPDSLWSSLNLWSLMISGNFFSGKLPGKLAWNLTRLEISNNRFSGEIPSDIRNASNLVVFKASNNLFSGKIPVELTALPHLTVLSLDGNRLYGELPSEIISWKALNSLNLSRNQLSGQIPRTIGLLPDLSYLDLSDNQLSGNIPSEFGLLKLVSLNLSSNQLIGEIPTEFDNMAYENSFLNNQGLCAATGILNLRSCISETRDSHKFSHRHLPIILFFAGALFLVTVLSTLLLIRDYRSKRRGRRHPPMWKLTSFQRLGFTESSILSSLTESNLIGGGGSGKVYRVPLHRSGDVVAVKKIWNNRRLGEKLEKEFEAEVHILGTIRHSNIVKLMCCISNGKSKLLVYEYMENCSLDRWLHGKKRGLIPSGSVHHTVLDWPRRLHIAIGAAQGLCYMHQDCSPPIIHRDVKSSNILLDSEFNARIADFGLAKMLIKPGEPDTMSAVAGSFGYLAPEYAYTTKVNEKVDVYSFGVVLLELTTGREAGDGDGDTCLAQWAWRHLQEDKPIVEALDKQIREACYLDEMSIVFKLGLICTGTLPSTRPSMKEVVQVLMRCSPLQDHGEKEKVGRGEYDVAPLLSSAKYISSYKESRSRRTSDDDSLSYNV</sequence>
<dbReference type="SUPFAM" id="SSF52047">
    <property type="entry name" value="RNI-like"/>
    <property type="match status" value="1"/>
</dbReference>
<dbReference type="SUPFAM" id="SSF56112">
    <property type="entry name" value="Protein kinase-like (PK-like)"/>
    <property type="match status" value="1"/>
</dbReference>
<dbReference type="eggNOG" id="ENOG502QQPF">
    <property type="taxonomic scope" value="Eukaryota"/>
</dbReference>
<evidence type="ECO:0000256" key="9">
    <source>
        <dbReference type="ARBA" id="ARBA00022777"/>
    </source>
</evidence>
<evidence type="ECO:0000256" key="10">
    <source>
        <dbReference type="ARBA" id="ARBA00022840"/>
    </source>
</evidence>
<comment type="subcellular location">
    <subcellularLocation>
        <location evidence="1">Membrane</location>
        <topology evidence="1">Single-pass type I membrane protein</topology>
    </subcellularLocation>
</comment>
<dbReference type="FunFam" id="3.80.10.10:FF:000221">
    <property type="entry name" value="Leucine-rich repeat receptor-like protein kinase PXL1"/>
    <property type="match status" value="1"/>
</dbReference>
<keyword evidence="7" id="KW-0677">Repeat</keyword>
<keyword evidence="6" id="KW-0732">Signal</keyword>
<dbReference type="KEGG" id="nnu:104604480"/>
<evidence type="ECO:0000256" key="5">
    <source>
        <dbReference type="ARBA" id="ARBA00022692"/>
    </source>
</evidence>
<dbReference type="Pfam" id="PF08263">
    <property type="entry name" value="LRRNT_2"/>
    <property type="match status" value="1"/>
</dbReference>
<keyword evidence="10" id="KW-0067">ATP-binding</keyword>